<reference evidence="1 2" key="1">
    <citation type="submission" date="2019-06" db="EMBL/GenBank/DDBJ databases">
        <title>Erythrobacter insulae sp. nov., isolated from a tidal flat.</title>
        <authorList>
            <person name="Yoon J.-H."/>
        </authorList>
    </citation>
    <scope>NUCLEOTIDE SEQUENCE [LARGE SCALE GENOMIC DNA]</scope>
    <source>
        <strain evidence="1 2">JBTF-M21</strain>
    </source>
</reference>
<dbReference type="EMBL" id="VHJK01000001">
    <property type="protein sequence ID" value="TRD11248.1"/>
    <property type="molecule type" value="Genomic_DNA"/>
</dbReference>
<organism evidence="1 2">
    <name type="scientific">Erythrobacter insulae</name>
    <dbReference type="NCBI Taxonomy" id="2584124"/>
    <lineage>
        <taxon>Bacteria</taxon>
        <taxon>Pseudomonadati</taxon>
        <taxon>Pseudomonadota</taxon>
        <taxon>Alphaproteobacteria</taxon>
        <taxon>Sphingomonadales</taxon>
        <taxon>Erythrobacteraceae</taxon>
        <taxon>Erythrobacter/Porphyrobacter group</taxon>
        <taxon>Erythrobacter</taxon>
    </lineage>
</organism>
<keyword evidence="2" id="KW-1185">Reference proteome</keyword>
<comment type="caution">
    <text evidence="1">The sequence shown here is derived from an EMBL/GenBank/DDBJ whole genome shotgun (WGS) entry which is preliminary data.</text>
</comment>
<accession>A0A547PAR9</accession>
<dbReference type="Proteomes" id="UP000316343">
    <property type="component" value="Unassembled WGS sequence"/>
</dbReference>
<dbReference type="RefSeq" id="WP_142787514.1">
    <property type="nucleotide sequence ID" value="NZ_VHJK01000001.1"/>
</dbReference>
<evidence type="ECO:0000313" key="1">
    <source>
        <dbReference type="EMBL" id="TRD11248.1"/>
    </source>
</evidence>
<gene>
    <name evidence="1" type="ORF">FGU71_04875</name>
</gene>
<sequence length="63" mass="7079">MAYRKGRERAPMSDETYRYVWERLQAGDLQQDIAADLGINSGRVSEIKTGLRGTHITGIKRAA</sequence>
<name>A0A547PAR9_9SPHN</name>
<evidence type="ECO:0008006" key="3">
    <source>
        <dbReference type="Google" id="ProtNLM"/>
    </source>
</evidence>
<dbReference type="OrthoDB" id="7869995at2"/>
<dbReference type="AlphaFoldDB" id="A0A547PAR9"/>
<evidence type="ECO:0000313" key="2">
    <source>
        <dbReference type="Proteomes" id="UP000316343"/>
    </source>
</evidence>
<proteinExistence type="predicted"/>
<protein>
    <recommendedName>
        <fullName evidence="3">Helix-turn-helix domain-containing protein</fullName>
    </recommendedName>
</protein>